<evidence type="ECO:0000256" key="5">
    <source>
        <dbReference type="ARBA" id="ARBA00022679"/>
    </source>
</evidence>
<keyword evidence="11" id="KW-0902">Two-component regulatory system</keyword>
<keyword evidence="7" id="KW-0547">Nucleotide-binding</keyword>
<evidence type="ECO:0000313" key="16">
    <source>
        <dbReference type="EMBL" id="GAN63052.1"/>
    </source>
</evidence>
<evidence type="ECO:0000256" key="10">
    <source>
        <dbReference type="ARBA" id="ARBA00022989"/>
    </source>
</evidence>
<evidence type="ECO:0000313" key="18">
    <source>
        <dbReference type="Proteomes" id="UP000032673"/>
    </source>
</evidence>
<dbReference type="InterPro" id="IPR003661">
    <property type="entry name" value="HisK_dim/P_dom"/>
</dbReference>
<feature type="domain" description="HAMP" evidence="15">
    <location>
        <begin position="199"/>
        <end position="251"/>
    </location>
</feature>
<dbReference type="InterPro" id="IPR003594">
    <property type="entry name" value="HATPase_dom"/>
</dbReference>
<feature type="region of interest" description="Disordered" evidence="12">
    <location>
        <begin position="1"/>
        <end position="33"/>
    </location>
</feature>
<feature type="domain" description="Histidine kinase" evidence="14">
    <location>
        <begin position="259"/>
        <end position="516"/>
    </location>
</feature>
<evidence type="ECO:0000256" key="8">
    <source>
        <dbReference type="ARBA" id="ARBA00022777"/>
    </source>
</evidence>
<dbReference type="EMBL" id="BAMW01000016">
    <property type="protein sequence ID" value="GAN63052.1"/>
    <property type="molecule type" value="Genomic_DNA"/>
</dbReference>
<keyword evidence="18" id="KW-1185">Reference proteome</keyword>
<keyword evidence="9" id="KW-0067">ATP-binding</keyword>
<dbReference type="GO" id="GO:0000155">
    <property type="term" value="F:phosphorelay sensor kinase activity"/>
    <property type="evidence" value="ECO:0007669"/>
    <property type="project" value="InterPro"/>
</dbReference>
<evidence type="ECO:0000256" key="4">
    <source>
        <dbReference type="ARBA" id="ARBA00022553"/>
    </source>
</evidence>
<dbReference type="PANTHER" id="PTHR45436">
    <property type="entry name" value="SENSOR HISTIDINE KINASE YKOH"/>
    <property type="match status" value="1"/>
</dbReference>
<dbReference type="PROSITE" id="PS50885">
    <property type="entry name" value="HAMP"/>
    <property type="match status" value="1"/>
</dbReference>
<dbReference type="GO" id="GO:0005886">
    <property type="term" value="C:plasma membrane"/>
    <property type="evidence" value="ECO:0007669"/>
    <property type="project" value="TreeGrafter"/>
</dbReference>
<dbReference type="SUPFAM" id="SSF47384">
    <property type="entry name" value="Homodimeric domain of signal transducing histidine kinase"/>
    <property type="match status" value="1"/>
</dbReference>
<dbReference type="EMBL" id="BJXQ01000019">
    <property type="protein sequence ID" value="GEN04467.1"/>
    <property type="molecule type" value="Genomic_DNA"/>
</dbReference>
<evidence type="ECO:0000256" key="3">
    <source>
        <dbReference type="ARBA" id="ARBA00012438"/>
    </source>
</evidence>
<dbReference type="EC" id="2.7.13.3" evidence="3"/>
<dbReference type="InterPro" id="IPR036890">
    <property type="entry name" value="HATPase_C_sf"/>
</dbReference>
<dbReference type="SUPFAM" id="SSF55874">
    <property type="entry name" value="ATPase domain of HSP90 chaperone/DNA topoisomerase II/histidine kinase"/>
    <property type="match status" value="1"/>
</dbReference>
<keyword evidence="4" id="KW-0597">Phosphoprotein</keyword>
<evidence type="ECO:0000256" key="1">
    <source>
        <dbReference type="ARBA" id="ARBA00000085"/>
    </source>
</evidence>
<organism evidence="17 19">
    <name type="scientific">Acetobacter indonesiensis</name>
    <dbReference type="NCBI Taxonomy" id="104101"/>
    <lineage>
        <taxon>Bacteria</taxon>
        <taxon>Pseudomonadati</taxon>
        <taxon>Pseudomonadota</taxon>
        <taxon>Alphaproteobacteria</taxon>
        <taxon>Acetobacterales</taxon>
        <taxon>Acetobacteraceae</taxon>
        <taxon>Acetobacter</taxon>
    </lineage>
</organism>
<dbReference type="CDD" id="cd00082">
    <property type="entry name" value="HisKA"/>
    <property type="match status" value="1"/>
</dbReference>
<dbReference type="Pfam" id="PF02518">
    <property type="entry name" value="HATPase_c"/>
    <property type="match status" value="1"/>
</dbReference>
<evidence type="ECO:0000313" key="17">
    <source>
        <dbReference type="EMBL" id="GEN04467.1"/>
    </source>
</evidence>
<keyword evidence="13" id="KW-0472">Membrane</keyword>
<evidence type="ECO:0000256" key="7">
    <source>
        <dbReference type="ARBA" id="ARBA00022741"/>
    </source>
</evidence>
<accession>A0A6N3T9Q1</accession>
<reference evidence="17 19" key="2">
    <citation type="submission" date="2019-07" db="EMBL/GenBank/DDBJ databases">
        <title>Whole genome shotgun sequence of Acetobacter indonesiensis NBRC 16471.</title>
        <authorList>
            <person name="Hosoyama A."/>
            <person name="Uohara A."/>
            <person name="Ohji S."/>
            <person name="Ichikawa N."/>
        </authorList>
    </citation>
    <scope>NUCLEOTIDE SEQUENCE [LARGE SCALE GENOMIC DNA]</scope>
    <source>
        <strain evidence="17 19">NBRC 16471</strain>
    </source>
</reference>
<dbReference type="GO" id="GO:0005524">
    <property type="term" value="F:ATP binding"/>
    <property type="evidence" value="ECO:0007669"/>
    <property type="project" value="UniProtKB-KW"/>
</dbReference>
<evidence type="ECO:0000259" key="15">
    <source>
        <dbReference type="PROSITE" id="PS50885"/>
    </source>
</evidence>
<reference evidence="16 18" key="1">
    <citation type="submission" date="2012-11" db="EMBL/GenBank/DDBJ databases">
        <title>Whole genome sequence of Acetobacter indonesiensis 5H-1.</title>
        <authorList>
            <person name="Azuma Y."/>
            <person name="Higashiura N."/>
            <person name="Hirakawa H."/>
            <person name="Matsushita K."/>
        </authorList>
    </citation>
    <scope>NUCLEOTIDE SEQUENCE [LARGE SCALE GENOMIC DNA]</scope>
    <source>
        <strain evidence="16 18">5H-1</strain>
    </source>
</reference>
<evidence type="ECO:0000256" key="9">
    <source>
        <dbReference type="ARBA" id="ARBA00022840"/>
    </source>
</evidence>
<comment type="catalytic activity">
    <reaction evidence="1">
        <text>ATP + protein L-histidine = ADP + protein N-phospho-L-histidine.</text>
        <dbReference type="EC" id="2.7.13.3"/>
    </reaction>
</comment>
<evidence type="ECO:0000259" key="14">
    <source>
        <dbReference type="PROSITE" id="PS50109"/>
    </source>
</evidence>
<evidence type="ECO:0000313" key="19">
    <source>
        <dbReference type="Proteomes" id="UP000321104"/>
    </source>
</evidence>
<sequence length="519" mass="55971">MTQPDHSSSTGFHQVSLTPKSNQSGPQETTQPWRLSTRLVRGVTGVVIGCLAIVSLMTGAFTRFEITERLDDSLQEVAERLQFAVLVLNQQGNGHDVAHLSNIMPTSLAYQITDSMGHVLLRSPNAPDYGFVTPPHAGFFNQQRFRVYIMPAAQPDRFILVGEPRMHRAQATQRAILIAVLPILGAIPCIWLLVVWIVRRSLRPLVQLQGEIQERGSGNLNPVPALDLPRELSTIQSAVNLLLNRLHKALAAERAFAANAAHELRNPIAALLAQAQMLRSTLADQFSDNGTDYPPAARTTHNATDARHRLDAMISQIQRLSRIVEKLLQLSRAVAGTGLRRDIFDLLPVLHVVADELDRPQSNASPRLMIDTAAYTHFMVEGDMDAAGILLRNVLENALRHSPDGSGVRVNLAPISATSNTAHGVSVPNNGTASDATTVKSASVALTIENDAVALPPATLARLADPFVRGASQAEGSGLGLAIARTIAGHMNVPLSLSSPIPGQKSGFQVKLLFNTLSA</sequence>
<keyword evidence="8 17" id="KW-0418">Kinase</keyword>
<protein>
    <recommendedName>
        <fullName evidence="3">histidine kinase</fullName>
        <ecNumber evidence="3">2.7.13.3</ecNumber>
    </recommendedName>
</protein>
<dbReference type="InterPro" id="IPR005467">
    <property type="entry name" value="His_kinase_dom"/>
</dbReference>
<dbReference type="Pfam" id="PF00512">
    <property type="entry name" value="HisKA"/>
    <property type="match status" value="1"/>
</dbReference>
<dbReference type="InterPro" id="IPR003660">
    <property type="entry name" value="HAMP_dom"/>
</dbReference>
<dbReference type="Gene3D" id="1.10.287.130">
    <property type="match status" value="1"/>
</dbReference>
<dbReference type="AlphaFoldDB" id="A0A6N3T9Q1"/>
<dbReference type="PANTHER" id="PTHR45436:SF14">
    <property type="entry name" value="SENSOR PROTEIN QSEC"/>
    <property type="match status" value="1"/>
</dbReference>
<dbReference type="Proteomes" id="UP000321104">
    <property type="component" value="Unassembled WGS sequence"/>
</dbReference>
<dbReference type="InterPro" id="IPR036097">
    <property type="entry name" value="HisK_dim/P_sf"/>
</dbReference>
<dbReference type="SMART" id="SM00388">
    <property type="entry name" value="HisKA"/>
    <property type="match status" value="1"/>
</dbReference>
<dbReference type="Proteomes" id="UP000032673">
    <property type="component" value="Unassembled WGS sequence"/>
</dbReference>
<evidence type="ECO:0000256" key="13">
    <source>
        <dbReference type="SAM" id="Phobius"/>
    </source>
</evidence>
<gene>
    <name evidence="16" type="ORF">Abin_016_060</name>
    <name evidence="17" type="ORF">AIN02nite_24920</name>
</gene>
<dbReference type="InterPro" id="IPR050428">
    <property type="entry name" value="TCS_sensor_his_kinase"/>
</dbReference>
<dbReference type="PROSITE" id="PS50109">
    <property type="entry name" value="HIS_KIN"/>
    <property type="match status" value="1"/>
</dbReference>
<evidence type="ECO:0000256" key="12">
    <source>
        <dbReference type="SAM" id="MobiDB-lite"/>
    </source>
</evidence>
<proteinExistence type="predicted"/>
<keyword evidence="5" id="KW-0808">Transferase</keyword>
<name>A0A6N3T9Q1_9PROT</name>
<dbReference type="Gene3D" id="3.30.565.10">
    <property type="entry name" value="Histidine kinase-like ATPase, C-terminal domain"/>
    <property type="match status" value="1"/>
</dbReference>
<evidence type="ECO:0000256" key="11">
    <source>
        <dbReference type="ARBA" id="ARBA00023012"/>
    </source>
</evidence>
<dbReference type="Pfam" id="PF00672">
    <property type="entry name" value="HAMP"/>
    <property type="match status" value="1"/>
</dbReference>
<comment type="subcellular location">
    <subcellularLocation>
        <location evidence="2">Membrane</location>
        <topology evidence="2">Multi-pass membrane protein</topology>
    </subcellularLocation>
</comment>
<evidence type="ECO:0000256" key="2">
    <source>
        <dbReference type="ARBA" id="ARBA00004141"/>
    </source>
</evidence>
<keyword evidence="10 13" id="KW-1133">Transmembrane helix</keyword>
<feature type="transmembrane region" description="Helical" evidence="13">
    <location>
        <begin position="175"/>
        <end position="198"/>
    </location>
</feature>
<evidence type="ECO:0000256" key="6">
    <source>
        <dbReference type="ARBA" id="ARBA00022692"/>
    </source>
</evidence>
<dbReference type="SMART" id="SM00387">
    <property type="entry name" value="HATPase_c"/>
    <property type="match status" value="1"/>
</dbReference>
<dbReference type="RefSeq" id="WP_084593508.1">
    <property type="nucleotide sequence ID" value="NZ_BAMW01000016.1"/>
</dbReference>
<feature type="transmembrane region" description="Helical" evidence="13">
    <location>
        <begin position="39"/>
        <end position="61"/>
    </location>
</feature>
<keyword evidence="6 13" id="KW-0812">Transmembrane</keyword>
<comment type="caution">
    <text evidence="17">The sequence shown here is derived from an EMBL/GenBank/DDBJ whole genome shotgun (WGS) entry which is preliminary data.</text>
</comment>